<evidence type="ECO:0000313" key="6">
    <source>
        <dbReference type="Proteomes" id="UP000261660"/>
    </source>
</evidence>
<name>A0A3Q3GI38_9LABR</name>
<dbReference type="Ensembl" id="ENSLBET00000034351.1">
    <property type="protein sequence ID" value="ENSLBEP00000032891.1"/>
    <property type="gene ID" value="ENSLBEG00000024788.1"/>
</dbReference>
<dbReference type="PRINTS" id="PR00624">
    <property type="entry name" value="HISTONEH5"/>
</dbReference>
<dbReference type="PROSITE" id="PS51504">
    <property type="entry name" value="H15"/>
    <property type="match status" value="1"/>
</dbReference>
<dbReference type="GO" id="GO:0030527">
    <property type="term" value="F:structural constituent of chromatin"/>
    <property type="evidence" value="ECO:0007669"/>
    <property type="project" value="InterPro"/>
</dbReference>
<dbReference type="InterPro" id="IPR036388">
    <property type="entry name" value="WH-like_DNA-bd_sf"/>
</dbReference>
<feature type="region of interest" description="Disordered" evidence="3">
    <location>
        <begin position="70"/>
        <end position="184"/>
    </location>
</feature>
<dbReference type="SUPFAM" id="SSF46785">
    <property type="entry name" value="Winged helix' DNA-binding domain"/>
    <property type="match status" value="1"/>
</dbReference>
<dbReference type="GO" id="GO:0006334">
    <property type="term" value="P:nucleosome assembly"/>
    <property type="evidence" value="ECO:0007669"/>
    <property type="project" value="InterPro"/>
</dbReference>
<reference evidence="5" key="1">
    <citation type="submission" date="2025-08" db="UniProtKB">
        <authorList>
            <consortium name="Ensembl"/>
        </authorList>
    </citation>
    <scope>IDENTIFICATION</scope>
</reference>
<dbReference type="Gene3D" id="1.10.10.10">
    <property type="entry name" value="Winged helix-like DNA-binding domain superfamily/Winged helix DNA-binding domain"/>
    <property type="match status" value="1"/>
</dbReference>
<protein>
    <recommendedName>
        <fullName evidence="4">H15 domain-containing protein</fullName>
    </recommendedName>
</protein>
<dbReference type="InterPro" id="IPR005819">
    <property type="entry name" value="H1/H5"/>
</dbReference>
<organism evidence="5 6">
    <name type="scientific">Labrus bergylta</name>
    <name type="common">ballan wrasse</name>
    <dbReference type="NCBI Taxonomy" id="56723"/>
    <lineage>
        <taxon>Eukaryota</taxon>
        <taxon>Metazoa</taxon>
        <taxon>Chordata</taxon>
        <taxon>Craniata</taxon>
        <taxon>Vertebrata</taxon>
        <taxon>Euteleostomi</taxon>
        <taxon>Actinopterygii</taxon>
        <taxon>Neopterygii</taxon>
        <taxon>Teleostei</taxon>
        <taxon>Neoteleostei</taxon>
        <taxon>Acanthomorphata</taxon>
        <taxon>Eupercaria</taxon>
        <taxon>Labriformes</taxon>
        <taxon>Labridae</taxon>
        <taxon>Labrus</taxon>
    </lineage>
</organism>
<evidence type="ECO:0000256" key="3">
    <source>
        <dbReference type="SAM" id="MobiDB-lite"/>
    </source>
</evidence>
<dbReference type="GO" id="GO:0005634">
    <property type="term" value="C:nucleus"/>
    <property type="evidence" value="ECO:0007669"/>
    <property type="project" value="UniProtKB-SubCell"/>
</dbReference>
<sequence length="184" mass="18907">DTEVSLISNAVEITSTKKAAPKPKSDGPPLPTLIISAVSESKERKGVSLSAVKKALAAKGVDVVKLVTNGTLAQTKGSGASGSFKLAKKEPKAAKPAAKKVAKKAPAKAKKPAAKKATPKKTPVKKSPKKVAAKKTPVKKATKKPAAKSPKKAAPKKAVKKTPVKKTPTKKTAAKKTAAKKAKK</sequence>
<evidence type="ECO:0000256" key="2">
    <source>
        <dbReference type="RuleBase" id="RU003894"/>
    </source>
</evidence>
<dbReference type="STRING" id="56723.ENSLBEP00000032891"/>
<dbReference type="Proteomes" id="UP000261660">
    <property type="component" value="Unplaced"/>
</dbReference>
<dbReference type="AlphaFoldDB" id="A0A3Q3GI38"/>
<keyword evidence="6" id="KW-1185">Reference proteome</keyword>
<dbReference type="GO" id="GO:0003677">
    <property type="term" value="F:DNA binding"/>
    <property type="evidence" value="ECO:0007669"/>
    <property type="project" value="UniProtKB-KW"/>
</dbReference>
<evidence type="ECO:0000313" key="5">
    <source>
        <dbReference type="Ensembl" id="ENSLBEP00000032891.1"/>
    </source>
</evidence>
<dbReference type="InParanoid" id="A0A3Q3GI38"/>
<dbReference type="GO" id="GO:0000786">
    <property type="term" value="C:nucleosome"/>
    <property type="evidence" value="ECO:0007669"/>
    <property type="project" value="InterPro"/>
</dbReference>
<comment type="subcellular location">
    <subcellularLocation>
        <location evidence="2">Nucleus</location>
    </subcellularLocation>
</comment>
<proteinExistence type="inferred from homology"/>
<keyword evidence="2" id="KW-0539">Nucleus</keyword>
<dbReference type="InterPro" id="IPR005818">
    <property type="entry name" value="Histone_H1/H5_H15"/>
</dbReference>
<evidence type="ECO:0000256" key="1">
    <source>
        <dbReference type="ARBA" id="ARBA00023125"/>
    </source>
</evidence>
<accession>A0A3Q3GI38</accession>
<feature type="domain" description="H15" evidence="4">
    <location>
        <begin position="26"/>
        <end position="128"/>
    </location>
</feature>
<dbReference type="SMART" id="SM00526">
    <property type="entry name" value="H15"/>
    <property type="match status" value="1"/>
</dbReference>
<dbReference type="InterPro" id="IPR036390">
    <property type="entry name" value="WH_DNA-bd_sf"/>
</dbReference>
<evidence type="ECO:0000259" key="4">
    <source>
        <dbReference type="PROSITE" id="PS51504"/>
    </source>
</evidence>
<feature type="compositionally biased region" description="Basic residues" evidence="3">
    <location>
        <begin position="97"/>
        <end position="184"/>
    </location>
</feature>
<keyword evidence="2" id="KW-0158">Chromosome</keyword>
<reference evidence="5" key="2">
    <citation type="submission" date="2025-09" db="UniProtKB">
        <authorList>
            <consortium name="Ensembl"/>
        </authorList>
    </citation>
    <scope>IDENTIFICATION</scope>
</reference>
<dbReference type="GeneTree" id="ENSGT00950000183089"/>
<dbReference type="Pfam" id="PF00538">
    <property type="entry name" value="Linker_histone"/>
    <property type="match status" value="1"/>
</dbReference>
<comment type="similarity">
    <text evidence="2">Belongs to the histone H1/H5 family.</text>
</comment>
<keyword evidence="1 2" id="KW-0238">DNA-binding</keyword>